<evidence type="ECO:0000313" key="2">
    <source>
        <dbReference type="EnsemblPlants" id="OBART02G09450.1"/>
    </source>
</evidence>
<protein>
    <recommendedName>
        <fullName evidence="4">Leucine-rich repeat-containing N-terminal plant-type domain-containing protein</fullName>
    </recommendedName>
</protein>
<reference evidence="2" key="2">
    <citation type="submission" date="2015-03" db="UniProtKB">
        <authorList>
            <consortium name="EnsemblPlants"/>
        </authorList>
    </citation>
    <scope>IDENTIFICATION</scope>
</reference>
<evidence type="ECO:0000256" key="1">
    <source>
        <dbReference type="SAM" id="SignalP"/>
    </source>
</evidence>
<dbReference type="STRING" id="65489.A0A0D3F2Q0"/>
<dbReference type="AlphaFoldDB" id="A0A0D3F2Q0"/>
<reference evidence="2" key="1">
    <citation type="journal article" date="2009" name="Rice">
        <title>De Novo Next Generation Sequencing of Plant Genomes.</title>
        <authorList>
            <person name="Rounsley S."/>
            <person name="Marri P.R."/>
            <person name="Yu Y."/>
            <person name="He R."/>
            <person name="Sisneros N."/>
            <person name="Goicoechea J.L."/>
            <person name="Lee S.J."/>
            <person name="Angelova A."/>
            <person name="Kudrna D."/>
            <person name="Luo M."/>
            <person name="Affourtit J."/>
            <person name="Desany B."/>
            <person name="Knight J."/>
            <person name="Niazi F."/>
            <person name="Egholm M."/>
            <person name="Wing R.A."/>
        </authorList>
    </citation>
    <scope>NUCLEOTIDE SEQUENCE [LARGE SCALE GENOMIC DNA]</scope>
    <source>
        <strain evidence="2">cv. IRGC 105608</strain>
    </source>
</reference>
<dbReference type="Proteomes" id="UP000026960">
    <property type="component" value="Chromosome 2"/>
</dbReference>
<accession>A0A0D3F2Q0</accession>
<proteinExistence type="predicted"/>
<evidence type="ECO:0008006" key="4">
    <source>
        <dbReference type="Google" id="ProtNLM"/>
    </source>
</evidence>
<sequence length="85" mass="9264">MVVYSILILFLLSLIFSISNSQSAAQPSADEQTLLLAIKQDWDNPAPLSSWSSTGNWTGVISTSTGHWPLLAKSPYSQTNPSLRL</sequence>
<feature type="signal peptide" evidence="1">
    <location>
        <begin position="1"/>
        <end position="21"/>
    </location>
</feature>
<dbReference type="EnsemblPlants" id="OBART02G09450.1">
    <property type="protein sequence ID" value="OBART02G09450.1"/>
    <property type="gene ID" value="OBART02G09450"/>
</dbReference>
<keyword evidence="3" id="KW-1185">Reference proteome</keyword>
<dbReference type="Gramene" id="OBART02G09450.1">
    <property type="protein sequence ID" value="OBART02G09450.1"/>
    <property type="gene ID" value="OBART02G09450"/>
</dbReference>
<dbReference type="PaxDb" id="65489-OBART02G09450.1"/>
<organism evidence="2">
    <name type="scientific">Oryza barthii</name>
    <dbReference type="NCBI Taxonomy" id="65489"/>
    <lineage>
        <taxon>Eukaryota</taxon>
        <taxon>Viridiplantae</taxon>
        <taxon>Streptophyta</taxon>
        <taxon>Embryophyta</taxon>
        <taxon>Tracheophyta</taxon>
        <taxon>Spermatophyta</taxon>
        <taxon>Magnoliopsida</taxon>
        <taxon>Liliopsida</taxon>
        <taxon>Poales</taxon>
        <taxon>Poaceae</taxon>
        <taxon>BOP clade</taxon>
        <taxon>Oryzoideae</taxon>
        <taxon>Oryzeae</taxon>
        <taxon>Oryzinae</taxon>
        <taxon>Oryza</taxon>
    </lineage>
</organism>
<evidence type="ECO:0000313" key="3">
    <source>
        <dbReference type="Proteomes" id="UP000026960"/>
    </source>
</evidence>
<keyword evidence="1" id="KW-0732">Signal</keyword>
<dbReference type="HOGENOM" id="CLU_2516201_0_0_1"/>
<name>A0A0D3F2Q0_9ORYZ</name>
<feature type="chain" id="PRO_5002271410" description="Leucine-rich repeat-containing N-terminal plant-type domain-containing protein" evidence="1">
    <location>
        <begin position="22"/>
        <end position="85"/>
    </location>
</feature>